<organism evidence="1 2">
    <name type="scientific">Cephalotus follicularis</name>
    <name type="common">Albany pitcher plant</name>
    <dbReference type="NCBI Taxonomy" id="3775"/>
    <lineage>
        <taxon>Eukaryota</taxon>
        <taxon>Viridiplantae</taxon>
        <taxon>Streptophyta</taxon>
        <taxon>Embryophyta</taxon>
        <taxon>Tracheophyta</taxon>
        <taxon>Spermatophyta</taxon>
        <taxon>Magnoliopsida</taxon>
        <taxon>eudicotyledons</taxon>
        <taxon>Gunneridae</taxon>
        <taxon>Pentapetalae</taxon>
        <taxon>rosids</taxon>
        <taxon>fabids</taxon>
        <taxon>Oxalidales</taxon>
        <taxon>Cephalotaceae</taxon>
        <taxon>Cephalotus</taxon>
    </lineage>
</organism>
<dbReference type="STRING" id="3775.A0A1Q3BSP8"/>
<accession>A0A1Q3BSP8</accession>
<evidence type="ECO:0008006" key="3">
    <source>
        <dbReference type="Google" id="ProtNLM"/>
    </source>
</evidence>
<evidence type="ECO:0000313" key="2">
    <source>
        <dbReference type="Proteomes" id="UP000187406"/>
    </source>
</evidence>
<proteinExistence type="predicted"/>
<evidence type="ECO:0000313" key="1">
    <source>
        <dbReference type="EMBL" id="GAV70793.1"/>
    </source>
</evidence>
<dbReference type="PANTHER" id="PTHR33710:SF77">
    <property type="entry name" value="DNASE I-LIKE SUPERFAMILY PROTEIN"/>
    <property type="match status" value="1"/>
</dbReference>
<dbReference type="Proteomes" id="UP000187406">
    <property type="component" value="Unassembled WGS sequence"/>
</dbReference>
<feature type="non-terminal residue" evidence="1">
    <location>
        <position position="1"/>
    </location>
</feature>
<dbReference type="InParanoid" id="A0A1Q3BSP8"/>
<sequence>LDRFMSNISWKVSFPNARVIHLTHTHSDHHPILLDTMASIPQTNKPFQFIATWLSHLDFINVVKSCWEGNVSNLKYRIKEFSRVAKDWKKEVFGNIFKRKRNILAKLGSVQKYLMEQPLVFLSNLDLSLSLEHNEMLKQEELLWLQK</sequence>
<keyword evidence="2" id="KW-1185">Reference proteome</keyword>
<dbReference type="EMBL" id="BDDD01000840">
    <property type="protein sequence ID" value="GAV70793.1"/>
    <property type="molecule type" value="Genomic_DNA"/>
</dbReference>
<protein>
    <recommendedName>
        <fullName evidence="3">Exo_endo_phos domain-containing protein</fullName>
    </recommendedName>
</protein>
<reference evidence="2" key="1">
    <citation type="submission" date="2016-04" db="EMBL/GenBank/DDBJ databases">
        <title>Cephalotus genome sequencing.</title>
        <authorList>
            <person name="Fukushima K."/>
            <person name="Hasebe M."/>
            <person name="Fang X."/>
        </authorList>
    </citation>
    <scope>NUCLEOTIDE SEQUENCE [LARGE SCALE GENOMIC DNA]</scope>
    <source>
        <strain evidence="2">cv. St1</strain>
    </source>
</reference>
<comment type="caution">
    <text evidence="1">The sequence shown here is derived from an EMBL/GenBank/DDBJ whole genome shotgun (WGS) entry which is preliminary data.</text>
</comment>
<dbReference type="AlphaFoldDB" id="A0A1Q3BSP8"/>
<gene>
    <name evidence="1" type="ORF">CFOL_v3_14291</name>
</gene>
<name>A0A1Q3BSP8_CEPFO</name>
<dbReference type="OrthoDB" id="1113909at2759"/>
<dbReference type="PANTHER" id="PTHR33710">
    <property type="entry name" value="BNAC02G09200D PROTEIN"/>
    <property type="match status" value="1"/>
</dbReference>